<dbReference type="Proteomes" id="UP000248349">
    <property type="component" value="Unassembled WGS sequence"/>
</dbReference>
<dbReference type="OrthoDB" id="252265at2759"/>
<evidence type="ECO:0000313" key="3">
    <source>
        <dbReference type="Proteomes" id="UP000248349"/>
    </source>
</evidence>
<dbReference type="SUPFAM" id="SSF53927">
    <property type="entry name" value="Cytidine deaminase-like"/>
    <property type="match status" value="1"/>
</dbReference>
<organism evidence="2 3">
    <name type="scientific">Aspergillus saccharolyticus JOP 1030-1</name>
    <dbReference type="NCBI Taxonomy" id="1450539"/>
    <lineage>
        <taxon>Eukaryota</taxon>
        <taxon>Fungi</taxon>
        <taxon>Dikarya</taxon>
        <taxon>Ascomycota</taxon>
        <taxon>Pezizomycotina</taxon>
        <taxon>Eurotiomycetes</taxon>
        <taxon>Eurotiomycetidae</taxon>
        <taxon>Eurotiales</taxon>
        <taxon>Aspergillaceae</taxon>
        <taxon>Aspergillus</taxon>
        <taxon>Aspergillus subgen. Circumdati</taxon>
    </lineage>
</organism>
<dbReference type="PROSITE" id="PS51747">
    <property type="entry name" value="CYT_DCMP_DEAMINASES_2"/>
    <property type="match status" value="1"/>
</dbReference>
<dbReference type="RefSeq" id="XP_025433037.1">
    <property type="nucleotide sequence ID" value="XM_025574549.1"/>
</dbReference>
<dbReference type="InterPro" id="IPR016193">
    <property type="entry name" value="Cytidine_deaminase-like"/>
</dbReference>
<reference evidence="2 3" key="1">
    <citation type="submission" date="2016-12" db="EMBL/GenBank/DDBJ databases">
        <title>The genomes of Aspergillus section Nigri reveals drivers in fungal speciation.</title>
        <authorList>
            <consortium name="DOE Joint Genome Institute"/>
            <person name="Vesth T.C."/>
            <person name="Nybo J."/>
            <person name="Theobald S."/>
            <person name="Brandl J."/>
            <person name="Frisvad J.C."/>
            <person name="Nielsen K.F."/>
            <person name="Lyhne E.K."/>
            <person name="Kogle M.E."/>
            <person name="Kuo A."/>
            <person name="Riley R."/>
            <person name="Clum A."/>
            <person name="Nolan M."/>
            <person name="Lipzen A."/>
            <person name="Salamov A."/>
            <person name="Henrissat B."/>
            <person name="Wiebenga A."/>
            <person name="De Vries R.P."/>
            <person name="Grigoriev I.V."/>
            <person name="Mortensen U.H."/>
            <person name="Andersen M.R."/>
            <person name="Baker S.E."/>
        </authorList>
    </citation>
    <scope>NUCLEOTIDE SEQUENCE [LARGE SCALE GENOMIC DNA]</scope>
    <source>
        <strain evidence="2 3">JOP 1030-1</strain>
    </source>
</reference>
<dbReference type="GeneID" id="37075777"/>
<dbReference type="EMBL" id="KZ821225">
    <property type="protein sequence ID" value="PYH47055.1"/>
    <property type="molecule type" value="Genomic_DNA"/>
</dbReference>
<evidence type="ECO:0000313" key="2">
    <source>
        <dbReference type="EMBL" id="PYH47055.1"/>
    </source>
</evidence>
<dbReference type="AlphaFoldDB" id="A0A318ZJS1"/>
<name>A0A318ZJS1_9EURO</name>
<dbReference type="InterPro" id="IPR002125">
    <property type="entry name" value="CMP_dCMP_dom"/>
</dbReference>
<dbReference type="GO" id="GO:0003824">
    <property type="term" value="F:catalytic activity"/>
    <property type="evidence" value="ECO:0007669"/>
    <property type="project" value="InterPro"/>
</dbReference>
<feature type="domain" description="CMP/dCMP-type deaminase" evidence="1">
    <location>
        <begin position="1"/>
        <end position="103"/>
    </location>
</feature>
<dbReference type="STRING" id="1450539.A0A318ZJS1"/>
<dbReference type="Gene3D" id="3.40.140.10">
    <property type="entry name" value="Cytidine Deaminase, domain 2"/>
    <property type="match status" value="1"/>
</dbReference>
<proteinExistence type="predicted"/>
<evidence type="ECO:0000259" key="1">
    <source>
        <dbReference type="PROSITE" id="PS51747"/>
    </source>
</evidence>
<sequence length="124" mass="13656">MELAKTPHAEQACLSNYAAVHGMSEDQVGEVLPSEPDRTLVMYMSFEPCAKDEHNTLPCVQRIIDTRTGGRKGIEKVYFGSLSPSTPGRSSARQMLEEAGIEWQLVEGLEQDVLSIAREGYVGK</sequence>
<dbReference type="Pfam" id="PF18785">
    <property type="entry name" value="Inv-AAD"/>
    <property type="match status" value="1"/>
</dbReference>
<gene>
    <name evidence="2" type="ORF">BP01DRAFT_354874</name>
</gene>
<dbReference type="GO" id="GO:0006139">
    <property type="term" value="P:nucleobase-containing compound metabolic process"/>
    <property type="evidence" value="ECO:0007669"/>
    <property type="project" value="UniProtKB-ARBA"/>
</dbReference>
<keyword evidence="3" id="KW-1185">Reference proteome</keyword>
<protein>
    <recommendedName>
        <fullName evidence="1">CMP/dCMP-type deaminase domain-containing protein</fullName>
    </recommendedName>
</protein>
<accession>A0A318ZJS1</accession>